<feature type="region of interest" description="Disordered" evidence="1">
    <location>
        <begin position="1"/>
        <end position="29"/>
    </location>
</feature>
<comment type="caution">
    <text evidence="3">The sequence shown here is derived from an EMBL/GenBank/DDBJ whole genome shotgun (WGS) entry which is preliminary data.</text>
</comment>
<proteinExistence type="predicted"/>
<evidence type="ECO:0000313" key="3">
    <source>
        <dbReference type="EMBL" id="OIJ42813.1"/>
    </source>
</evidence>
<name>A0A1S2ND95_9BURK</name>
<feature type="compositionally biased region" description="Acidic residues" evidence="1">
    <location>
        <begin position="259"/>
        <end position="272"/>
    </location>
</feature>
<evidence type="ECO:0000259" key="2">
    <source>
        <dbReference type="Pfam" id="PF13699"/>
    </source>
</evidence>
<organism evidence="3 4">
    <name type="scientific">Massilia timonae</name>
    <dbReference type="NCBI Taxonomy" id="47229"/>
    <lineage>
        <taxon>Bacteria</taxon>
        <taxon>Pseudomonadati</taxon>
        <taxon>Pseudomonadota</taxon>
        <taxon>Betaproteobacteria</taxon>
        <taxon>Burkholderiales</taxon>
        <taxon>Oxalobacteraceae</taxon>
        <taxon>Telluria group</taxon>
        <taxon>Massilia</taxon>
    </lineage>
</organism>
<evidence type="ECO:0000256" key="1">
    <source>
        <dbReference type="SAM" id="MobiDB-lite"/>
    </source>
</evidence>
<feature type="compositionally biased region" description="Basic and acidic residues" evidence="1">
    <location>
        <begin position="80"/>
        <end position="93"/>
    </location>
</feature>
<evidence type="ECO:0000313" key="4">
    <source>
        <dbReference type="Proteomes" id="UP000180246"/>
    </source>
</evidence>
<feature type="domain" description="eCIS core" evidence="2">
    <location>
        <begin position="91"/>
        <end position="156"/>
    </location>
</feature>
<reference evidence="3 4" key="1">
    <citation type="submission" date="2014-10" db="EMBL/GenBank/DDBJ databases">
        <authorList>
            <person name="Seo M.-J."/>
            <person name="Seok Y.J."/>
            <person name="Cha I.-T."/>
        </authorList>
    </citation>
    <scope>NUCLEOTIDE SEQUENCE [LARGE SCALE GENOMIC DNA]</scope>
    <source>
        <strain evidence="3 4">NEU</strain>
    </source>
</reference>
<dbReference type="Proteomes" id="UP000180246">
    <property type="component" value="Unassembled WGS sequence"/>
</dbReference>
<feature type="region of interest" description="Disordered" evidence="1">
    <location>
        <begin position="50"/>
        <end position="93"/>
    </location>
</feature>
<sequence length="515" mass="56134">MRDRQQSPQRTEVETGGVQQPHTGAVAHAPAFVDKRASAVVQGKLVDMMNGSPRLSRQPALSDAIHDSPRMVGSGRRTRSLAEGKPNDTGLPDRLKSGIESLSGMSMDHVKVHYNSPEPARLQAHAYAQGSEIHVAPGQERHLPHEAWHVVQQAQGRVLPTMQMKAGVNLNDDVGLEREADVMGDKALQISSSPTRWPVGLPYLRAAASFGAEVQLVKTGKRSLTDYLASHQGNGMADEDDEDHEPDPGLKRVKIASDDSSDEDADVEDNDSDSASSVDYGEFMRRSRDSKKKFHRRTATAFATFSNIKDRDGKLKKKLAGPHILSHVATDVGFGAIEPSGRGYQPLFGTHVIPTPKQANSLLKSQAPSDPTMASAYRKQRHQHIHSYTDAYRTAEGDPFNLAYAAAARELSPNATYNLHTGSYTADEIKGKGERRTNAYTDFQAIHDADWKPDDPLPDGLKNIDAPSTGGSDTMRRSAEISAGQFVQYCFGIRPRRASFSGSELSSTDSESDSD</sequence>
<dbReference type="Pfam" id="PF13699">
    <property type="entry name" value="eCIS_core"/>
    <property type="match status" value="1"/>
</dbReference>
<dbReference type="AlphaFoldDB" id="A0A1S2ND95"/>
<dbReference type="InterPro" id="IPR025295">
    <property type="entry name" value="eCIS_core_dom"/>
</dbReference>
<protein>
    <recommendedName>
        <fullName evidence="2">eCIS core domain-containing protein</fullName>
    </recommendedName>
</protein>
<accession>A0A1S2ND95</accession>
<feature type="region of interest" description="Disordered" evidence="1">
    <location>
        <begin position="231"/>
        <end position="291"/>
    </location>
</feature>
<dbReference type="EMBL" id="JRYB01000001">
    <property type="protein sequence ID" value="OIJ42813.1"/>
    <property type="molecule type" value="Genomic_DNA"/>
</dbReference>
<feature type="compositionally biased region" description="Polar residues" evidence="1">
    <location>
        <begin position="1"/>
        <end position="10"/>
    </location>
</feature>
<gene>
    <name evidence="3" type="ORF">LO55_3787</name>
</gene>